<comment type="caution">
    <text evidence="7">The sequence shown here is derived from an EMBL/GenBank/DDBJ whole genome shotgun (WGS) entry which is preliminary data.</text>
</comment>
<dbReference type="EMBL" id="PTQR01000012">
    <property type="protein sequence ID" value="TKX26544.1"/>
    <property type="molecule type" value="Genomic_DNA"/>
</dbReference>
<sequence>MATNGDSAPDPLILLREAIANNTHPLPTSTADPSEAKDAVALETATHLLFNTQKPGDASKTVIPLSTPTRFISQRDNAPLDLLSVYFSWTNREAGLTDYIAAVQALDRARTSNGLSGVTNVSFTERVDLASWLNGETDESEFIKREDDTKAARKAADGAAEVARGADDVVMGEAPAATGRREEERIKTIYRMERSLGDRNTVLRGIKPTDFSHVRKISESLLRRTSARPNGPTPAAPTTVAARPAKPSGRRPEPIILLSPSASSLLRLSNIKSFLVDGVYTSPSSSSTGANMVQITRTIPSIDPSRPLRFILVESPENFKPDYWNRVVAVFTTGQAWQFKGYKWAHPADLFTHALGVYVGWRGETTPESVKGWGRGVLSAQIDAFREGQTSQQRWRDREVVEEIWAAVEASMRSKGFGKEGR</sequence>
<name>A0A4U7BDH0_9PEZI</name>
<dbReference type="Pfam" id="PF05179">
    <property type="entry name" value="CDC73_C"/>
    <property type="match status" value="1"/>
</dbReference>
<dbReference type="Proteomes" id="UP000308133">
    <property type="component" value="Unassembled WGS sequence"/>
</dbReference>
<feature type="region of interest" description="Disordered" evidence="5">
    <location>
        <begin position="222"/>
        <end position="253"/>
    </location>
</feature>
<accession>A0A4U7BDH0</accession>
<dbReference type="GO" id="GO:0051301">
    <property type="term" value="P:cell division"/>
    <property type="evidence" value="ECO:0007669"/>
    <property type="project" value="UniProtKB-KW"/>
</dbReference>
<protein>
    <submittedName>
        <fullName evidence="7">Cell division control protein 73</fullName>
    </submittedName>
</protein>
<evidence type="ECO:0000256" key="1">
    <source>
        <dbReference type="ARBA" id="ARBA00004123"/>
    </source>
</evidence>
<keyword evidence="3" id="KW-0804">Transcription</keyword>
<comment type="similarity">
    <text evidence="2">Belongs to the CDC73 family.</text>
</comment>
<proteinExistence type="inferred from homology"/>
<dbReference type="GO" id="GO:0032968">
    <property type="term" value="P:positive regulation of transcription elongation by RNA polymerase II"/>
    <property type="evidence" value="ECO:0007669"/>
    <property type="project" value="TreeGrafter"/>
</dbReference>
<evidence type="ECO:0000256" key="3">
    <source>
        <dbReference type="ARBA" id="ARBA00023163"/>
    </source>
</evidence>
<feature type="compositionally biased region" description="Low complexity" evidence="5">
    <location>
        <begin position="236"/>
        <end position="247"/>
    </location>
</feature>
<dbReference type="AlphaFoldDB" id="A0A4U7BDH0"/>
<dbReference type="FunFam" id="3.40.50.11990:FF:000003">
    <property type="entry name" value="Pol II transcription elongation factor subunit Cdc73"/>
    <property type="match status" value="1"/>
</dbReference>
<dbReference type="GO" id="GO:0016593">
    <property type="term" value="C:Cdc73/Paf1 complex"/>
    <property type="evidence" value="ECO:0007669"/>
    <property type="project" value="InterPro"/>
</dbReference>
<reference evidence="7 8" key="1">
    <citation type="submission" date="2018-02" db="EMBL/GenBank/DDBJ databases">
        <title>Draft genome sequences of Elsinoe sp., causing black scab on jojoba.</title>
        <authorList>
            <person name="Stodart B."/>
            <person name="Jeffress S."/>
            <person name="Ash G."/>
            <person name="Arun Chinnappa K."/>
        </authorList>
    </citation>
    <scope>NUCLEOTIDE SEQUENCE [LARGE SCALE GENOMIC DNA]</scope>
    <source>
        <strain evidence="7 8">Hillstone_2</strain>
    </source>
</reference>
<keyword evidence="7" id="KW-0131">Cell cycle</keyword>
<dbReference type="PANTHER" id="PTHR12466">
    <property type="entry name" value="CDC73 DOMAIN PROTEIN"/>
    <property type="match status" value="1"/>
</dbReference>
<dbReference type="GO" id="GO:0000993">
    <property type="term" value="F:RNA polymerase II complex binding"/>
    <property type="evidence" value="ECO:0007669"/>
    <property type="project" value="TreeGrafter"/>
</dbReference>
<dbReference type="InterPro" id="IPR031336">
    <property type="entry name" value="CDC73_C"/>
</dbReference>
<gene>
    <name evidence="7" type="ORF">C1H76_1076</name>
</gene>
<evidence type="ECO:0000313" key="8">
    <source>
        <dbReference type="Proteomes" id="UP000308133"/>
    </source>
</evidence>
<dbReference type="InterPro" id="IPR038103">
    <property type="entry name" value="CDC73_C_sf"/>
</dbReference>
<evidence type="ECO:0000256" key="5">
    <source>
        <dbReference type="SAM" id="MobiDB-lite"/>
    </source>
</evidence>
<comment type="subcellular location">
    <subcellularLocation>
        <location evidence="1">Nucleus</location>
    </subcellularLocation>
</comment>
<keyword evidence="7" id="KW-0132">Cell division</keyword>
<feature type="domain" description="Cell division control protein 73 C-terminal" evidence="6">
    <location>
        <begin position="251"/>
        <end position="410"/>
    </location>
</feature>
<evidence type="ECO:0000256" key="2">
    <source>
        <dbReference type="ARBA" id="ARBA00010427"/>
    </source>
</evidence>
<organism evidence="7 8">
    <name type="scientific">Elsinoe australis</name>
    <dbReference type="NCBI Taxonomy" id="40998"/>
    <lineage>
        <taxon>Eukaryota</taxon>
        <taxon>Fungi</taxon>
        <taxon>Dikarya</taxon>
        <taxon>Ascomycota</taxon>
        <taxon>Pezizomycotina</taxon>
        <taxon>Dothideomycetes</taxon>
        <taxon>Dothideomycetidae</taxon>
        <taxon>Myriangiales</taxon>
        <taxon>Elsinoaceae</taxon>
        <taxon>Elsinoe</taxon>
    </lineage>
</organism>
<dbReference type="PANTHER" id="PTHR12466:SF8">
    <property type="entry name" value="PARAFIBROMIN"/>
    <property type="match status" value="1"/>
</dbReference>
<dbReference type="Gene3D" id="3.40.50.11990">
    <property type="entry name" value="RNA polymerase II accessory factor, Cdc73 C-terminal domain"/>
    <property type="match status" value="1"/>
</dbReference>
<evidence type="ECO:0000256" key="4">
    <source>
        <dbReference type="ARBA" id="ARBA00023242"/>
    </source>
</evidence>
<dbReference type="GO" id="GO:0006368">
    <property type="term" value="P:transcription elongation by RNA polymerase II"/>
    <property type="evidence" value="ECO:0007669"/>
    <property type="project" value="InterPro"/>
</dbReference>
<evidence type="ECO:0000313" key="7">
    <source>
        <dbReference type="EMBL" id="TKX26544.1"/>
    </source>
</evidence>
<dbReference type="InterPro" id="IPR007852">
    <property type="entry name" value="Cdc73/Parafibromin"/>
</dbReference>
<keyword evidence="4" id="KW-0539">Nucleus</keyword>
<evidence type="ECO:0000259" key="6">
    <source>
        <dbReference type="Pfam" id="PF05179"/>
    </source>
</evidence>